<accession>A0A4R3KJS9</accession>
<dbReference type="AlphaFoldDB" id="A0A4R3KJS9"/>
<dbReference type="SUPFAM" id="SSF50969">
    <property type="entry name" value="YVTN repeat-like/Quinoprotein amine dehydrogenase"/>
    <property type="match status" value="1"/>
</dbReference>
<dbReference type="Pfam" id="PF17170">
    <property type="entry name" value="DUF5128"/>
    <property type="match status" value="1"/>
</dbReference>
<evidence type="ECO:0000313" key="1">
    <source>
        <dbReference type="EMBL" id="TCS83677.1"/>
    </source>
</evidence>
<dbReference type="InterPro" id="IPR011044">
    <property type="entry name" value="Quino_amine_DH_bsu"/>
</dbReference>
<dbReference type="Proteomes" id="UP000295807">
    <property type="component" value="Unassembled WGS sequence"/>
</dbReference>
<proteinExistence type="predicted"/>
<protein>
    <submittedName>
        <fullName evidence="1">6-bladed beta-propeller protein</fullName>
    </submittedName>
</protein>
<name>A0A4R3KJS9_9SPHI</name>
<dbReference type="PROSITE" id="PS51257">
    <property type="entry name" value="PROKAR_LIPOPROTEIN"/>
    <property type="match status" value="1"/>
</dbReference>
<dbReference type="InterPro" id="IPR011042">
    <property type="entry name" value="6-blade_b-propeller_TolB-like"/>
</dbReference>
<keyword evidence="2" id="KW-1185">Reference proteome</keyword>
<reference evidence="1 2" key="1">
    <citation type="submission" date="2019-03" db="EMBL/GenBank/DDBJ databases">
        <title>Genomic Encyclopedia of Type Strains, Phase IV (KMG-IV): sequencing the most valuable type-strain genomes for metagenomic binning, comparative biology and taxonomic classification.</title>
        <authorList>
            <person name="Goeker M."/>
        </authorList>
    </citation>
    <scope>NUCLEOTIDE SEQUENCE [LARGE SCALE GENOMIC DNA]</scope>
    <source>
        <strain evidence="1 2">DSM 21100</strain>
    </source>
</reference>
<gene>
    <name evidence="1" type="ORF">EDD80_1292</name>
</gene>
<dbReference type="EMBL" id="SMAD01000029">
    <property type="protein sequence ID" value="TCS83677.1"/>
    <property type="molecule type" value="Genomic_DNA"/>
</dbReference>
<dbReference type="Gene3D" id="2.120.10.30">
    <property type="entry name" value="TolB, C-terminal domain"/>
    <property type="match status" value="1"/>
</dbReference>
<comment type="caution">
    <text evidence="1">The sequence shown here is derived from an EMBL/GenBank/DDBJ whole genome shotgun (WGS) entry which is preliminary data.</text>
</comment>
<sequence>MLRFYKTKSGFRAVNWLFLMTLLAAAILTACGNSGKERDSLLAVSDSESLYKVSIDIDTLVERHISLSSVMKDSKLIKLETSDECMLGRVQSVQIFDEKLFIGDAEGTVLAFDMDGQFLFKLGNKGKGPGEYINVTSWYIDGIKNQVVLLDNAQHKLLFFSGDGEFVSEENFSSVYSSDAVPAGKSQVIFYNDFNHANRDTPFALMVYDLESKEMVATAFPIEWVEPGSYLSESPFAKDGNNIYFKQCHSYQVFRINTASNTGGIDIQPYFEVDFGEQNLPAGFMTKEFDNKRMDMVENEIYKQKKYIRNVEYDMTTDYVLYSFSVGRNVFYGIYSKSDRKNILFNGTKNDVYHLPTFGIKLLPNNMAYAVVYPEFVYSARESYLKNDHEMPAKMKNYLDEVAISDNPSIIIGKMDLN</sequence>
<evidence type="ECO:0000313" key="2">
    <source>
        <dbReference type="Proteomes" id="UP000295807"/>
    </source>
</evidence>
<organism evidence="1 2">
    <name type="scientific">Anseongella ginsenosidimutans</name>
    <dbReference type="NCBI Taxonomy" id="496056"/>
    <lineage>
        <taxon>Bacteria</taxon>
        <taxon>Pseudomonadati</taxon>
        <taxon>Bacteroidota</taxon>
        <taxon>Sphingobacteriia</taxon>
        <taxon>Sphingobacteriales</taxon>
        <taxon>Sphingobacteriaceae</taxon>
        <taxon>Anseongella</taxon>
    </lineage>
</organism>